<dbReference type="Proteomes" id="UP001139981">
    <property type="component" value="Unassembled WGS sequence"/>
</dbReference>
<keyword evidence="1" id="KW-0032">Aminotransferase</keyword>
<reference evidence="1" key="1">
    <citation type="submission" date="2022-07" db="EMBL/GenBank/DDBJ databases">
        <title>Phylogenomic reconstructions and comparative analyses of Kickxellomycotina fungi.</title>
        <authorList>
            <person name="Reynolds N.K."/>
            <person name="Stajich J.E."/>
            <person name="Barry K."/>
            <person name="Grigoriev I.V."/>
            <person name="Crous P."/>
            <person name="Smith M.E."/>
        </authorList>
    </citation>
    <scope>NUCLEOTIDE SEQUENCE</scope>
    <source>
        <strain evidence="1">CBS 190363</strain>
    </source>
</reference>
<proteinExistence type="predicted"/>
<evidence type="ECO:0000313" key="1">
    <source>
        <dbReference type="EMBL" id="KAJ2900120.1"/>
    </source>
</evidence>
<evidence type="ECO:0000313" key="2">
    <source>
        <dbReference type="Proteomes" id="UP001139981"/>
    </source>
</evidence>
<dbReference type="EC" id="2.6.1.9" evidence="1"/>
<accession>A0ACC1M8C1</accession>
<name>A0ACC1M8C1_9FUNG</name>
<sequence>MTTQGEFEHSLTHKVFWCLAESHFRQARSTYKRTQLPTAETATSPKEWRGHIVAGLSCLYGLLRICETPRDQAKYFGTDLVIGPDTEAKTRLRIAHILSEWADCVPTSGGDAENNEEERQLTRALIAVPSGDAYIGTRYAIIAAQCRLFLRRGELKWTEQKLKAALTDAQQRGRHRWVHHFALELANMHIAKGEGPSAVSILQTLATYALRTGDKLWEMVALVHQLGIAVQARSWGTVDPILSALDDKAADPALASVPQVKTRFWVLKAAAMQCRGRLADAQEACNCARQALMEWQSVFARQLATNCASSGGSLIDIPSPHNDTAECWQVRGWSYYEAHAWVMLMSAFVAQVQDTYEPALGFLNLALEGIARGEADGATRQLLPLKLHIFLRLADVGIAALIMSDAKHALDQALVAISKSESYSDSQSRSNSELWRSSRDAIALRWAMYLQRIGQSAEAIDAYRCVIRGRDDDMRFAARINLAVLQLAAPEPLTPESRVAMRNTIVELVQDMEKSPNGQHENARRALLELLQGIETEEPVRSKTHLLACLRVCSDTADSVLQGWTLCLLGTLVLPAGQYEQAMRMCAAGQAIAQRANDPLQKAAAIGILAHIENAVGDPDRCAKLLQIDQSCLEQFNSRIQDY</sequence>
<protein>
    <submittedName>
        <fullName evidence="1">Mau2 chromatid cohesion factor</fullName>
        <ecNumber evidence="1">2.6.1.9</ecNumber>
    </submittedName>
</protein>
<gene>
    <name evidence="1" type="primary">MAU2</name>
    <name evidence="1" type="ORF">IWW38_000660</name>
</gene>
<keyword evidence="1" id="KW-0808">Transferase</keyword>
<organism evidence="1 2">
    <name type="scientific">Coemansia aciculifera</name>
    <dbReference type="NCBI Taxonomy" id="417176"/>
    <lineage>
        <taxon>Eukaryota</taxon>
        <taxon>Fungi</taxon>
        <taxon>Fungi incertae sedis</taxon>
        <taxon>Zoopagomycota</taxon>
        <taxon>Kickxellomycotina</taxon>
        <taxon>Kickxellomycetes</taxon>
        <taxon>Kickxellales</taxon>
        <taxon>Kickxellaceae</taxon>
        <taxon>Coemansia</taxon>
    </lineage>
</organism>
<keyword evidence="2" id="KW-1185">Reference proteome</keyword>
<comment type="caution">
    <text evidence="1">The sequence shown here is derived from an EMBL/GenBank/DDBJ whole genome shotgun (WGS) entry which is preliminary data.</text>
</comment>
<dbReference type="EMBL" id="JANBVB010000011">
    <property type="protein sequence ID" value="KAJ2900120.1"/>
    <property type="molecule type" value="Genomic_DNA"/>
</dbReference>